<dbReference type="HOGENOM" id="CLU_003404_1_1_5"/>
<dbReference type="Pfam" id="PF21075">
    <property type="entry name" value="GDH_ACT1"/>
    <property type="match status" value="1"/>
</dbReference>
<name>G2KQ68_MICAA</name>
<dbReference type="Pfam" id="PF21078">
    <property type="entry name" value="GDH_HM3"/>
    <property type="match status" value="1"/>
</dbReference>
<dbReference type="EC" id="1.4.1.2" evidence="7"/>
<dbReference type="GO" id="GO:0004352">
    <property type="term" value="F:glutamate dehydrogenase (NAD+) activity"/>
    <property type="evidence" value="ECO:0007669"/>
    <property type="project" value="UniProtKB-EC"/>
</dbReference>
<dbReference type="InterPro" id="IPR049059">
    <property type="entry name" value="NAD_Glu_DH_HM1"/>
</dbReference>
<dbReference type="PANTHER" id="PTHR43403:SF1">
    <property type="entry name" value="NAD-SPECIFIC GLUTAMATE DEHYDROGENASE"/>
    <property type="match status" value="1"/>
</dbReference>
<dbReference type="Pfam" id="PF05088">
    <property type="entry name" value="Bac_GDH_CD"/>
    <property type="match status" value="1"/>
</dbReference>
<dbReference type="InterPro" id="IPR049062">
    <property type="entry name" value="NAD_Glu_DH_ACT2"/>
</dbReference>
<dbReference type="Pfam" id="PF21073">
    <property type="entry name" value="GDH_HM1"/>
    <property type="match status" value="1"/>
</dbReference>
<dbReference type="Pfam" id="PF21077">
    <property type="entry name" value="GDH_ACT3"/>
    <property type="match status" value="1"/>
</dbReference>
<dbReference type="PANTHER" id="PTHR43403">
    <property type="entry name" value="NAD-SPECIFIC GLUTAMATE DEHYDROGENASE"/>
    <property type="match status" value="1"/>
</dbReference>
<dbReference type="InterPro" id="IPR024727">
    <property type="entry name" value="NAD_Glu_DH_N_ACT1"/>
</dbReference>
<sequence length="1619" mass="182076">MAKAPAPTKLHPLITKAVNALPPKAPQALKDFTEVLFQRTSKDDLEMMDPKNMALAAQLHFDMMNARKVGKPDIRITNPTIKKDGWAPGCTVIDIVNDDMAFLVDSVTAEITHQAQIITLLVHPVIQVRRNASGKVTSVSATPDDTTQGQSHIHIHLNRTLSDAQIKTLHERLEQILVDTRFATGDWQKMRSKLRDCENALSHAPAHFADDAVEDYQGFLEYLYKDNFTLLGYREYAYAKDKNGKMVAKAVPGSHLGLLRTEVKTNIFPEGRETLPQHLAELHKNDEPLLVFKIHRKSTVHRRVNMDAIMVRLYDKGGKIKGEALFVGLFTSVTYSRSIRDIPYLSRKTHMVTDRSHFASGSHNHKALAHILEKYPRDELFQIDVDTLYDYALSMLRLQKRQRIALYTRLDTFSRYVSCLVYVPRELYDTTLRMRMQSILEERLNGTCDDYYASLDDSPLARVMYVITIDPKKKPTFDRLAIEHELQEAGRSWAERLNVAFAEKLHEDAEIAHLTEKYGRAFPSAYRETYIPKSCVHDVFKIEEALSTGILARDLYRSHGLPDNELRLKLYRADKPVILSDILPMLENMGLRVIAELPFEVRPHGTDTAIWIHDFQMETTGPVMAIDKINTPFEEALIRIWNRETEDDSLNRLVVSAAMNWREVTILRTYVRYMRQAGVTYSNRFLERALTDYPVIARLLVDLFMARLNPAQNKTGQKDGDAALDKINKAIEKELNAVKSLDQDKILRSFTTMINATLRTNFFQKGADGQPKPYLSIKLDSGQIADLPDPKPFREIFVYSVRMEGIHLRGDRIARGGIRWSDRPEDFRTEVLGLMKAQQVKNAIIVPMGAKGGFVVKNPPTTGGREAFMAEGIECYKMLIRGMLDITDNLKGHKVVPPKDVVRRDGDDPYIVAAADKGTATFSDLANSLSAEYGFWLGDAFASGGSAGYDHKKMGITARGAWESVKRHFRELGTNIQETPFDVIGVGDMGGDVFGNGMLLSPYIRLIGAFNHVHIFCDPNPDIAKSFAERKRLFDAVKGWDGYDEKLLSKGGRIYSRADKSLKLTPEIMAQYGIEKSEVSPPDLIRAMLKKQVDLLWFGGIGTYVKAPHETHADVGDKANDALRVNTSDIRARVIGEGANLGVTQAARNDLARRGVRLNADFIDNSGGVNSSDVEVNIKILMTAVMHDEANTMTLAKRNTLLASMTDEVANLVLRNNYQQTQGISLMAHRASDTFTTDVQFIRDLERDHGLNRALEHLPDEEEIERRRSTGMGLLRPELCTLQSYAKIMFTRELLDSDVPDEKATHIWLSDYFPAALRKKFDAEIRKHRLKREIVATAIANGVVNRLGATFVKSKMDSTSASAADVARSYIIVREIFGLRDMWDAIEALDNKVPADIQTSMLADLAYMADHSVTWMLTRLGRRPNIDADIASFTPRVKALRDAVEDIATPAMLETMKARMEALKASGVPASLARNIAMIPVLDSACDIIRITLDGKTDPIQTAKAYFEAGEHFHIDWLRQRADEIEVRDRWTHEARGGLIERLFSVQAAITLRILKDSVKANAKKGAKDSLLQQWLAQHADKAEQITPLLATLQQGGAVDIPRLMIAEQRLSHLASAAD</sequence>
<dbReference type="InterPro" id="IPR046346">
    <property type="entry name" value="Aminoacid_DH-like_N_sf"/>
</dbReference>
<evidence type="ECO:0000259" key="5">
    <source>
        <dbReference type="Pfam" id="PF21076"/>
    </source>
</evidence>
<dbReference type="SUPFAM" id="SSF51735">
    <property type="entry name" value="NAD(P)-binding Rossmann-fold domains"/>
    <property type="match status" value="1"/>
</dbReference>
<evidence type="ECO:0000259" key="2">
    <source>
        <dbReference type="Pfam" id="PF05088"/>
    </source>
</evidence>
<accession>G2KQ68</accession>
<feature type="domain" description="NAD-glutamate dehydrogenase N-terminal ACT1" evidence="4">
    <location>
        <begin position="32"/>
        <end position="173"/>
    </location>
</feature>
<dbReference type="InterPro" id="IPR028971">
    <property type="entry name" value="NAD-GDH_cat"/>
</dbReference>
<dbReference type="InterPro" id="IPR049064">
    <property type="entry name" value="NAD_Glu_DH_ACT3"/>
</dbReference>
<evidence type="ECO:0000259" key="3">
    <source>
        <dbReference type="Pfam" id="PF21074"/>
    </source>
</evidence>
<dbReference type="GO" id="GO:0006538">
    <property type="term" value="P:L-glutamate catabolic process"/>
    <property type="evidence" value="ECO:0007669"/>
    <property type="project" value="InterPro"/>
</dbReference>
<evidence type="ECO:0000313" key="7">
    <source>
        <dbReference type="EMBL" id="AEP08610.1"/>
    </source>
</evidence>
<feature type="domain" description="NAD-glutamate dehydrogenase catalytic" evidence="2">
    <location>
        <begin position="731"/>
        <end position="1226"/>
    </location>
</feature>
<feature type="domain" description="NAD-glutamate dehydrogenase ACT3" evidence="6">
    <location>
        <begin position="551"/>
        <end position="622"/>
    </location>
</feature>
<dbReference type="KEGG" id="mai:MICA_264"/>
<dbReference type="Pfam" id="PF21074">
    <property type="entry name" value="GDH_C"/>
    <property type="match status" value="1"/>
</dbReference>
<dbReference type="RefSeq" id="WP_014101833.1">
    <property type="nucleotide sequence ID" value="NC_016026.1"/>
</dbReference>
<dbReference type="Proteomes" id="UP000009286">
    <property type="component" value="Chromosome"/>
</dbReference>
<dbReference type="InterPro" id="IPR007780">
    <property type="entry name" value="NAD_Glu_DH_bac"/>
</dbReference>
<dbReference type="Gene3D" id="3.40.50.720">
    <property type="entry name" value="NAD(P)-binding Rossmann-like Domain"/>
    <property type="match status" value="1"/>
</dbReference>
<dbReference type="eggNOG" id="COG2902">
    <property type="taxonomic scope" value="Bacteria"/>
</dbReference>
<evidence type="ECO:0000259" key="4">
    <source>
        <dbReference type="Pfam" id="PF21075"/>
    </source>
</evidence>
<organism evidence="7 8">
    <name type="scientific">Micavibrio aeruginosavorus (strain ARL-13)</name>
    <dbReference type="NCBI Taxonomy" id="856793"/>
    <lineage>
        <taxon>Bacteria</taxon>
        <taxon>Pseudomonadati</taxon>
        <taxon>Bdellovibrionota</taxon>
        <taxon>Bdellovibrionia</taxon>
        <taxon>Bdellovibrionales</taxon>
        <taxon>Pseudobdellovibrionaceae</taxon>
        <taxon>Micavibrio</taxon>
    </lineage>
</organism>
<evidence type="ECO:0000313" key="8">
    <source>
        <dbReference type="Proteomes" id="UP000009286"/>
    </source>
</evidence>
<dbReference type="Pfam" id="PF21076">
    <property type="entry name" value="GDH_ACT2"/>
    <property type="match status" value="1"/>
</dbReference>
<keyword evidence="8" id="KW-1185">Reference proteome</keyword>
<dbReference type="InterPro" id="IPR036291">
    <property type="entry name" value="NAD(P)-bd_dom_sf"/>
</dbReference>
<proteinExistence type="predicted"/>
<evidence type="ECO:0000256" key="1">
    <source>
        <dbReference type="ARBA" id="ARBA00023002"/>
    </source>
</evidence>
<evidence type="ECO:0000259" key="6">
    <source>
        <dbReference type="Pfam" id="PF21077"/>
    </source>
</evidence>
<dbReference type="InterPro" id="IPR049056">
    <property type="entry name" value="NAD_Glu_DH_HM3"/>
</dbReference>
<reference evidence="7 8" key="1">
    <citation type="journal article" date="2011" name="BMC Genomics">
        <title>Genomic insights into an obligate epibiotic bacterial predator: Micavibrio aeruginosavorus ARL-13.</title>
        <authorList>
            <person name="Wang Z."/>
            <person name="Kadouri D."/>
            <person name="Wu M."/>
        </authorList>
    </citation>
    <scope>NUCLEOTIDE SEQUENCE [LARGE SCALE GENOMIC DNA]</scope>
    <source>
        <strain evidence="7 8">ARL-13</strain>
    </source>
</reference>
<protein>
    <submittedName>
        <fullName evidence="7">NAD-specific glutamate dehydrogenase</fullName>
        <ecNumber evidence="7">1.4.1.2</ecNumber>
    </submittedName>
</protein>
<dbReference type="EMBL" id="CP002382">
    <property type="protein sequence ID" value="AEP08610.1"/>
    <property type="molecule type" value="Genomic_DNA"/>
</dbReference>
<gene>
    <name evidence="7" type="primary">gdhB</name>
    <name evidence="7" type="ordered locus">MICA_264</name>
</gene>
<dbReference type="InterPro" id="IPR048381">
    <property type="entry name" value="GDH_C"/>
</dbReference>
<feature type="domain" description="NAD-specific glutamate dehydrogenase C-terminal" evidence="3">
    <location>
        <begin position="1271"/>
        <end position="1612"/>
    </location>
</feature>
<dbReference type="SUPFAM" id="SSF53223">
    <property type="entry name" value="Aminoacid dehydrogenase-like, N-terminal domain"/>
    <property type="match status" value="1"/>
</dbReference>
<dbReference type="STRING" id="856793.MICA_264"/>
<dbReference type="Pfam" id="PF21079">
    <property type="entry name" value="GDH_HM2"/>
    <property type="match status" value="1"/>
</dbReference>
<dbReference type="GO" id="GO:0004069">
    <property type="term" value="F:L-aspartate:2-oxoglutarate aminotransferase activity"/>
    <property type="evidence" value="ECO:0007669"/>
    <property type="project" value="InterPro"/>
</dbReference>
<dbReference type="PIRSF" id="PIRSF036761">
    <property type="entry name" value="GDH_Mll4104"/>
    <property type="match status" value="1"/>
</dbReference>
<dbReference type="OrthoDB" id="9758052at2"/>
<keyword evidence="1 7" id="KW-0560">Oxidoreductase</keyword>
<feature type="domain" description="NAD-glutamate dehydrogenase ACT2" evidence="5">
    <location>
        <begin position="406"/>
        <end position="493"/>
    </location>
</feature>
<dbReference type="InterPro" id="IPR049058">
    <property type="entry name" value="NAD_Glu_DH_HM2"/>
</dbReference>